<dbReference type="EMBL" id="NESQ01000421">
    <property type="protein sequence ID" value="PUU73048.1"/>
    <property type="molecule type" value="Genomic_DNA"/>
</dbReference>
<keyword evidence="2" id="KW-1185">Reference proteome</keyword>
<feature type="non-terminal residue" evidence="1">
    <location>
        <position position="1"/>
    </location>
</feature>
<name>A0A2T6ZC27_TUBBO</name>
<dbReference type="AlphaFoldDB" id="A0A2T6ZC27"/>
<protein>
    <submittedName>
        <fullName evidence="1">Uncharacterized protein</fullName>
    </submittedName>
</protein>
<dbReference type="Proteomes" id="UP000244722">
    <property type="component" value="Unassembled WGS sequence"/>
</dbReference>
<sequence>LRKWSRYCVHAVVEDNLSTTAEHAFTATGFSVLLQPIAGLYELPDWPRMQDSSGTSYRWQFGGNVGSKMRQVEDWSDENAAEVEPVCCWPDMK</sequence>
<evidence type="ECO:0000313" key="2">
    <source>
        <dbReference type="Proteomes" id="UP000244722"/>
    </source>
</evidence>
<evidence type="ECO:0000313" key="1">
    <source>
        <dbReference type="EMBL" id="PUU73048.1"/>
    </source>
</evidence>
<organism evidence="1 2">
    <name type="scientific">Tuber borchii</name>
    <name type="common">White truffle</name>
    <dbReference type="NCBI Taxonomy" id="42251"/>
    <lineage>
        <taxon>Eukaryota</taxon>
        <taxon>Fungi</taxon>
        <taxon>Dikarya</taxon>
        <taxon>Ascomycota</taxon>
        <taxon>Pezizomycotina</taxon>
        <taxon>Pezizomycetes</taxon>
        <taxon>Pezizales</taxon>
        <taxon>Tuberaceae</taxon>
        <taxon>Tuber</taxon>
    </lineage>
</organism>
<accession>A0A2T6ZC27</accession>
<proteinExistence type="predicted"/>
<dbReference type="STRING" id="42251.A0A2T6ZC27"/>
<feature type="non-terminal residue" evidence="1">
    <location>
        <position position="93"/>
    </location>
</feature>
<gene>
    <name evidence="1" type="ORF">B9Z19DRAFT_927639</name>
</gene>
<comment type="caution">
    <text evidence="1">The sequence shown here is derived from an EMBL/GenBank/DDBJ whole genome shotgun (WGS) entry which is preliminary data.</text>
</comment>
<reference evidence="1 2" key="1">
    <citation type="submission" date="2017-04" db="EMBL/GenBank/DDBJ databases">
        <title>Draft genome sequence of Tuber borchii Vittad., a whitish edible truffle.</title>
        <authorList>
            <consortium name="DOE Joint Genome Institute"/>
            <person name="Murat C."/>
            <person name="Kuo A."/>
            <person name="Barry K.W."/>
            <person name="Clum A."/>
            <person name="Dockter R.B."/>
            <person name="Fauchery L."/>
            <person name="Iotti M."/>
            <person name="Kohler A."/>
            <person name="Labutti K."/>
            <person name="Lindquist E.A."/>
            <person name="Lipzen A."/>
            <person name="Ohm R.A."/>
            <person name="Wang M."/>
            <person name="Grigoriev I.V."/>
            <person name="Zambonelli A."/>
            <person name="Martin F.M."/>
        </authorList>
    </citation>
    <scope>NUCLEOTIDE SEQUENCE [LARGE SCALE GENOMIC DNA]</scope>
    <source>
        <strain evidence="1 2">Tbo3840</strain>
    </source>
</reference>